<keyword evidence="2" id="KW-0813">Transport</keyword>
<evidence type="ECO:0000313" key="8">
    <source>
        <dbReference type="EMBL" id="SFS74207.1"/>
    </source>
</evidence>
<feature type="transmembrane region" description="Helical" evidence="7">
    <location>
        <begin position="225"/>
        <end position="246"/>
    </location>
</feature>
<dbReference type="PIRSF" id="PIRSF006603">
    <property type="entry name" value="DinF"/>
    <property type="match status" value="1"/>
</dbReference>
<accession>A0A1I6SBA0</accession>
<feature type="transmembrane region" description="Helical" evidence="7">
    <location>
        <begin position="346"/>
        <end position="368"/>
    </location>
</feature>
<dbReference type="NCBIfam" id="TIGR00797">
    <property type="entry name" value="matE"/>
    <property type="match status" value="1"/>
</dbReference>
<feature type="transmembrane region" description="Helical" evidence="7">
    <location>
        <begin position="284"/>
        <end position="305"/>
    </location>
</feature>
<dbReference type="GO" id="GO:0015297">
    <property type="term" value="F:antiporter activity"/>
    <property type="evidence" value="ECO:0007669"/>
    <property type="project" value="InterPro"/>
</dbReference>
<feature type="transmembrane region" description="Helical" evidence="7">
    <location>
        <begin position="311"/>
        <end position="334"/>
    </location>
</feature>
<name>A0A1I6SBA0_9EURY</name>
<proteinExistence type="predicted"/>
<feature type="transmembrane region" description="Helical" evidence="7">
    <location>
        <begin position="103"/>
        <end position="124"/>
    </location>
</feature>
<dbReference type="InterPro" id="IPR052031">
    <property type="entry name" value="Membrane_Transporter-Flippase"/>
</dbReference>
<protein>
    <submittedName>
        <fullName evidence="8">Putative efflux protein, MATE family</fullName>
    </submittedName>
</protein>
<keyword evidence="3" id="KW-1003">Cell membrane</keyword>
<dbReference type="GO" id="GO:0042910">
    <property type="term" value="F:xenobiotic transmembrane transporter activity"/>
    <property type="evidence" value="ECO:0007669"/>
    <property type="project" value="InterPro"/>
</dbReference>
<dbReference type="InterPro" id="IPR048279">
    <property type="entry name" value="MdtK-like"/>
</dbReference>
<feature type="transmembrane region" description="Helical" evidence="7">
    <location>
        <begin position="21"/>
        <end position="41"/>
    </location>
</feature>
<feature type="transmembrane region" description="Helical" evidence="7">
    <location>
        <begin position="450"/>
        <end position="471"/>
    </location>
</feature>
<keyword evidence="5 7" id="KW-1133">Transmembrane helix</keyword>
<evidence type="ECO:0000256" key="6">
    <source>
        <dbReference type="ARBA" id="ARBA00023136"/>
    </source>
</evidence>
<gene>
    <name evidence="8" type="ORF">SAMN04488556_2539</name>
</gene>
<dbReference type="EMBL" id="FOZS01000002">
    <property type="protein sequence ID" value="SFS74207.1"/>
    <property type="molecule type" value="Genomic_DNA"/>
</dbReference>
<dbReference type="Proteomes" id="UP000199199">
    <property type="component" value="Unassembled WGS sequence"/>
</dbReference>
<sequence>MSATGEDRSVDVTNGELLKPIVFLAIPLVLTQLLQVAYNIADTFWVGRVGSDAVAAISFAFPIIFLVISIGGGFTVAGTILISQHKGANNDERVDHVVGQTMSFVLLVSLLASIVGYVFAPQLLTLVGAEAGSAVHGMAVEYTRAWFVGTVTVFAFFMFQALLRGWGDTRTPLYLMTVSVVLNVVLDPFLILGFENNPLFGALGLGALESSLYSLTGFTGLGVEGAAIATVFSRAVGAFVGLWLLFSGELGIKPSLSQFRLQLESVTKLVRLGIPAGIEQSTRALGITVLTALVAIAGSDAVAAFGVGSRVYAIFTLLSLGIAQATEVVVGQNLGAQQSDRARNGVLLNAGIIGGAFAAMSVAVYAFAPEIIGVFLTGEESATVIDMGAEFLTIVGPTFAFLGVFQILMGAFRGSGSTRIAMAFSILSLWIIQVPVAYGLIQWGGFGETGVWYAMAISNVVSVVVAGLWFFRGTWTSGVVDTPASPTAD</sequence>
<feature type="transmembrane region" description="Helical" evidence="7">
    <location>
        <begin position="173"/>
        <end position="194"/>
    </location>
</feature>
<comment type="subcellular location">
    <subcellularLocation>
        <location evidence="1">Cell membrane</location>
        <topology evidence="1">Multi-pass membrane protein</topology>
    </subcellularLocation>
</comment>
<dbReference type="OrthoDB" id="214119at2157"/>
<dbReference type="GO" id="GO:0005886">
    <property type="term" value="C:plasma membrane"/>
    <property type="evidence" value="ECO:0007669"/>
    <property type="project" value="UniProtKB-SubCell"/>
</dbReference>
<dbReference type="AlphaFoldDB" id="A0A1I6SBA0"/>
<evidence type="ECO:0000313" key="9">
    <source>
        <dbReference type="Proteomes" id="UP000199199"/>
    </source>
</evidence>
<feature type="transmembrane region" description="Helical" evidence="7">
    <location>
        <begin position="53"/>
        <end position="82"/>
    </location>
</feature>
<dbReference type="InterPro" id="IPR002528">
    <property type="entry name" value="MATE_fam"/>
</dbReference>
<keyword evidence="6 7" id="KW-0472">Membrane</keyword>
<reference evidence="9" key="1">
    <citation type="submission" date="2016-10" db="EMBL/GenBank/DDBJ databases">
        <authorList>
            <person name="Varghese N."/>
            <person name="Submissions S."/>
        </authorList>
    </citation>
    <scope>NUCLEOTIDE SEQUENCE [LARGE SCALE GENOMIC DNA]</scope>
    <source>
        <strain evidence="9">DSM 22427</strain>
    </source>
</reference>
<dbReference type="PANTHER" id="PTHR43549">
    <property type="entry name" value="MULTIDRUG RESISTANCE PROTEIN YPNP-RELATED"/>
    <property type="match status" value="1"/>
</dbReference>
<keyword evidence="4 7" id="KW-0812">Transmembrane</keyword>
<dbReference type="RefSeq" id="WP_092904986.1">
    <property type="nucleotide sequence ID" value="NZ_FOZS01000002.1"/>
</dbReference>
<evidence type="ECO:0000256" key="7">
    <source>
        <dbReference type="SAM" id="Phobius"/>
    </source>
</evidence>
<evidence type="ECO:0000256" key="3">
    <source>
        <dbReference type="ARBA" id="ARBA00022475"/>
    </source>
</evidence>
<keyword evidence="9" id="KW-1185">Reference proteome</keyword>
<evidence type="ECO:0000256" key="1">
    <source>
        <dbReference type="ARBA" id="ARBA00004651"/>
    </source>
</evidence>
<evidence type="ECO:0000256" key="4">
    <source>
        <dbReference type="ARBA" id="ARBA00022692"/>
    </source>
</evidence>
<dbReference type="Pfam" id="PF01554">
    <property type="entry name" value="MatE"/>
    <property type="match status" value="2"/>
</dbReference>
<organism evidence="8 9">
    <name type="scientific">Halostagnicola kamekurae</name>
    <dbReference type="NCBI Taxonomy" id="619731"/>
    <lineage>
        <taxon>Archaea</taxon>
        <taxon>Methanobacteriati</taxon>
        <taxon>Methanobacteriota</taxon>
        <taxon>Stenosarchaea group</taxon>
        <taxon>Halobacteria</taxon>
        <taxon>Halobacteriales</taxon>
        <taxon>Natrialbaceae</taxon>
        <taxon>Halostagnicola</taxon>
    </lineage>
</organism>
<evidence type="ECO:0000256" key="5">
    <source>
        <dbReference type="ARBA" id="ARBA00022989"/>
    </source>
</evidence>
<feature type="transmembrane region" description="Helical" evidence="7">
    <location>
        <begin position="388"/>
        <end position="408"/>
    </location>
</feature>
<dbReference type="PANTHER" id="PTHR43549:SF2">
    <property type="entry name" value="MULTIDRUG RESISTANCE PROTEIN NORM-RELATED"/>
    <property type="match status" value="1"/>
</dbReference>
<feature type="transmembrane region" description="Helical" evidence="7">
    <location>
        <begin position="144"/>
        <end position="166"/>
    </location>
</feature>
<feature type="transmembrane region" description="Helical" evidence="7">
    <location>
        <begin position="420"/>
        <end position="438"/>
    </location>
</feature>
<dbReference type="CDD" id="cd13142">
    <property type="entry name" value="MATE_like_12"/>
    <property type="match status" value="1"/>
</dbReference>
<evidence type="ECO:0000256" key="2">
    <source>
        <dbReference type="ARBA" id="ARBA00022448"/>
    </source>
</evidence>